<dbReference type="HOGENOM" id="CLU_009986_0_0_1"/>
<dbReference type="STRING" id="284811.Q74ZL9"/>
<dbReference type="OrthoDB" id="4047468at2759"/>
<feature type="compositionally biased region" description="Basic residues" evidence="1">
    <location>
        <begin position="416"/>
        <end position="436"/>
    </location>
</feature>
<evidence type="ECO:0000256" key="1">
    <source>
        <dbReference type="SAM" id="MobiDB-lite"/>
    </source>
</evidence>
<feature type="region of interest" description="Disordered" evidence="1">
    <location>
        <begin position="413"/>
        <end position="445"/>
    </location>
</feature>
<dbReference type="OMA" id="KLGTWET"/>
<dbReference type="AlphaFoldDB" id="Q74ZL9"/>
<reference evidence="3" key="2">
    <citation type="journal article" date="2013" name="G3 (Bethesda)">
        <title>Genomes of Ashbya fungi isolated from insects reveal four mating-type loci, numerous translocations, lack of transposons, and distinct gene duplications.</title>
        <authorList>
            <person name="Dietrich F.S."/>
            <person name="Voegeli S."/>
            <person name="Kuo S."/>
            <person name="Philippsen P."/>
        </authorList>
    </citation>
    <scope>GENOME REANNOTATION</scope>
    <source>
        <strain evidence="3">ATCC 10895 / CBS 109.51 / FGSC 9923 / NRRL Y-1056</strain>
    </source>
</reference>
<protein>
    <submittedName>
        <fullName evidence="2">AGR179Wp</fullName>
    </submittedName>
</protein>
<feature type="compositionally biased region" description="Acidic residues" evidence="1">
    <location>
        <begin position="115"/>
        <end position="125"/>
    </location>
</feature>
<feature type="compositionally biased region" description="Basic and acidic residues" evidence="1">
    <location>
        <begin position="79"/>
        <end position="88"/>
    </location>
</feature>
<feature type="region of interest" description="Disordered" evidence="1">
    <location>
        <begin position="505"/>
        <end position="537"/>
    </location>
</feature>
<dbReference type="InParanoid" id="Q74ZL9"/>
<dbReference type="PANTHER" id="PTHR28057">
    <property type="entry name" value="PROTEIN IFH1-RELATED"/>
    <property type="match status" value="1"/>
</dbReference>
<dbReference type="GO" id="GO:0003712">
    <property type="term" value="F:transcription coregulator activity"/>
    <property type="evidence" value="ECO:0000318"/>
    <property type="project" value="GO_Central"/>
</dbReference>
<dbReference type="PANTHER" id="PTHR28057:SF1">
    <property type="entry name" value="PROTEIN IFH1-RELATED"/>
    <property type="match status" value="1"/>
</dbReference>
<accession>Q74ZL9</accession>
<gene>
    <name evidence="2" type="ORF">AGOS_AGR179W</name>
</gene>
<dbReference type="FunCoup" id="Q74ZL9">
    <property type="interactions" value="441"/>
</dbReference>
<feature type="compositionally biased region" description="Basic and acidic residues" evidence="1">
    <location>
        <begin position="334"/>
        <end position="351"/>
    </location>
</feature>
<reference evidence="2 3" key="1">
    <citation type="journal article" date="2004" name="Science">
        <title>The Ashbya gossypii genome as a tool for mapping the ancient Saccharomyces cerevisiae genome.</title>
        <authorList>
            <person name="Dietrich F.S."/>
            <person name="Voegeli S."/>
            <person name="Brachat S."/>
            <person name="Lerch A."/>
            <person name="Gates K."/>
            <person name="Steiner S."/>
            <person name="Mohr C."/>
            <person name="Pohlmann R."/>
            <person name="Luedi P."/>
            <person name="Choi S."/>
            <person name="Wing R.A."/>
            <person name="Flavier A."/>
            <person name="Gaffney T.D."/>
            <person name="Philippsen P."/>
        </authorList>
    </citation>
    <scope>NUCLEOTIDE SEQUENCE [LARGE SCALE GENOMIC DNA]</scope>
    <source>
        <strain evidence="3">ATCC 10895 / CBS 109.51 / FGSC 9923 / NRRL Y-1056</strain>
    </source>
</reference>
<dbReference type="InterPro" id="IPR018837">
    <property type="entry name" value="TF_CRF1/IFH1"/>
</dbReference>
<sequence length="976" mass="107831">MAAGKSPRKTTRPPSEAAAQALGTLPQRLKQVQLNPRPRRFSLLYSSDDSSLSDLSDVEGQRRREKYKNPSRNSARGRRNLDNSEGKHGRLIGDSAIGSSSDSTESSEGTGMQDNESEDDGEGDDSSSMSSSDDDIDFVRLTAERKKKTLQVLNAMKMGRTPSKMPKGSASLKTGGKTVPRTSRGKSEAPFSADVERNSSDNDATGLAFSFKEGDGIQLDSSKLMHALSHEGTDEDLGEEVGDTTVVRKGKFPSFTNNARVDQLNVPRPSETEESEYEFDQDVYFRTIEDDHEASAGVDTGLETGDDDMVILDEEEQNMMQELANDDNLSFDGSIHEDGEDPVDHDAEQKNSAEPLTAQKEEKEEDEYDDEIMSDFDMPFYEDPKFANLYYYDGSDQPLCLSTSLPLILNEEKRKKQDVKRSRHSERKERLKRSKSLKREHSATPDLGSEDYTFGLFFNSEADNKGAANTGIETALRRLSTTALDYSEHSSDDDEYENILLDIAHMPTDDDSGGGGDVDMELADGGSDTDGQLDRDEDTSITNVFIDIDDLDPDAFYFHYGSSSERGSSDYSDNEKGPRKYSFTPPEGSTDAVLYVDNESTDEDDTLPPPNSRNRKIGTKAKEVVSASTVGLKPPKLGTWKTDAKPFSIIDGLSTKSLLPLIHEQQLLHAHDAPCQQGCGCLPAGSASDVDTGIEQEELTLKELLNMSELDDEEGQVSISGWYDNKPKVPLSAFRNKGVNMYQDEEYTLPIFSARKFPIGYVGSERTRRKIDKMKELQKKNDERRRKLRKRKKLLRLKRKQAMLAKQQALNGDELESLNMNNSRVPTPASEPLTEQVVDANSFLSDPILAQDQTALALPSHHRRNSTKPMDLESINNLLARDSDDLVAGNDDGLTICAGDADMLASLTAPITYDENDHPASGAALRRRQSIAEAAAGNLRFTKNGLFSESALADLDEIIGHTNGNGRIIELDEVLN</sequence>
<dbReference type="KEGG" id="ago:AGOS_AGR179W"/>
<dbReference type="RefSeq" id="NP_986845.1">
    <property type="nucleotide sequence ID" value="NM_211907.1"/>
</dbReference>
<feature type="compositionally biased region" description="Low complexity" evidence="1">
    <location>
        <begin position="92"/>
        <end position="111"/>
    </location>
</feature>
<evidence type="ECO:0000313" key="2">
    <source>
        <dbReference type="EMBL" id="AAS54669.1"/>
    </source>
</evidence>
<dbReference type="GO" id="GO:0060962">
    <property type="term" value="P:regulation of ribosomal protein gene transcription by RNA polymerase II"/>
    <property type="evidence" value="ECO:0007669"/>
    <property type="project" value="InterPro"/>
</dbReference>
<proteinExistence type="predicted"/>
<feature type="region of interest" description="Disordered" evidence="1">
    <location>
        <begin position="23"/>
        <end position="207"/>
    </location>
</feature>
<dbReference type="EMBL" id="AE016820">
    <property type="protein sequence ID" value="AAS54669.1"/>
    <property type="molecule type" value="Genomic_DNA"/>
</dbReference>
<feature type="region of interest" description="Disordered" evidence="1">
    <location>
        <begin position="562"/>
        <end position="591"/>
    </location>
</feature>
<feature type="compositionally biased region" description="Acidic residues" evidence="1">
    <location>
        <begin position="363"/>
        <end position="374"/>
    </location>
</feature>
<organism evidence="2 3">
    <name type="scientific">Eremothecium gossypii (strain ATCC 10895 / CBS 109.51 / FGSC 9923 / NRRL Y-1056)</name>
    <name type="common">Yeast</name>
    <name type="synonym">Ashbya gossypii</name>
    <dbReference type="NCBI Taxonomy" id="284811"/>
    <lineage>
        <taxon>Eukaryota</taxon>
        <taxon>Fungi</taxon>
        <taxon>Dikarya</taxon>
        <taxon>Ascomycota</taxon>
        <taxon>Saccharomycotina</taxon>
        <taxon>Saccharomycetes</taxon>
        <taxon>Saccharomycetales</taxon>
        <taxon>Saccharomycetaceae</taxon>
        <taxon>Eremothecium</taxon>
    </lineage>
</organism>
<dbReference type="GeneID" id="4623147"/>
<dbReference type="Proteomes" id="UP000000591">
    <property type="component" value="Chromosome VII"/>
</dbReference>
<dbReference type="eggNOG" id="ENOG502QQB6">
    <property type="taxonomic scope" value="Eukaryota"/>
</dbReference>
<feature type="region of interest" description="Disordered" evidence="1">
    <location>
        <begin position="316"/>
        <end position="376"/>
    </location>
</feature>
<dbReference type="GO" id="GO:0006357">
    <property type="term" value="P:regulation of transcription by RNA polymerase II"/>
    <property type="evidence" value="ECO:0000318"/>
    <property type="project" value="GO_Central"/>
</dbReference>
<keyword evidence="3" id="KW-1185">Reference proteome</keyword>
<evidence type="ECO:0000313" key="3">
    <source>
        <dbReference type="Proteomes" id="UP000000591"/>
    </source>
</evidence>
<feature type="compositionally biased region" description="Low complexity" evidence="1">
    <location>
        <begin position="42"/>
        <end position="55"/>
    </location>
</feature>
<feature type="compositionally biased region" description="Low complexity" evidence="1">
    <location>
        <begin position="562"/>
        <end position="571"/>
    </location>
</feature>
<name>Q74ZL9_EREGS</name>
<dbReference type="Pfam" id="PF10380">
    <property type="entry name" value="CRF1"/>
    <property type="match status" value="1"/>
</dbReference>